<dbReference type="InterPro" id="IPR024264">
    <property type="entry name" value="DUF3786"/>
</dbReference>
<gene>
    <name evidence="2" type="ORF">H8E41_10625</name>
</gene>
<dbReference type="Proteomes" id="UP000614424">
    <property type="component" value="Unassembled WGS sequence"/>
</dbReference>
<evidence type="ECO:0000313" key="2">
    <source>
        <dbReference type="EMBL" id="MBC8318349.1"/>
    </source>
</evidence>
<protein>
    <submittedName>
        <fullName evidence="2">DUF3786 domain-containing protein</fullName>
    </submittedName>
</protein>
<dbReference type="EMBL" id="JACNJZ010000151">
    <property type="protein sequence ID" value="MBC8318349.1"/>
    <property type="molecule type" value="Genomic_DNA"/>
</dbReference>
<proteinExistence type="predicted"/>
<evidence type="ECO:0000259" key="1">
    <source>
        <dbReference type="Pfam" id="PF12654"/>
    </source>
</evidence>
<evidence type="ECO:0000313" key="3">
    <source>
        <dbReference type="Proteomes" id="UP000614424"/>
    </source>
</evidence>
<accession>A0A8J6TCQ8</accession>
<reference evidence="2 3" key="1">
    <citation type="submission" date="2020-08" db="EMBL/GenBank/DDBJ databases">
        <title>Bridging the membrane lipid divide: bacteria of the FCB group superphylum have the potential to synthesize archaeal ether lipids.</title>
        <authorList>
            <person name="Villanueva L."/>
            <person name="Von Meijenfeldt F.A.B."/>
            <person name="Westbye A.B."/>
            <person name="Yadav S."/>
            <person name="Hopmans E.C."/>
            <person name="Dutilh B.E."/>
            <person name="Sinninghe Damste J.S."/>
        </authorList>
    </citation>
    <scope>NUCLEOTIDE SEQUENCE [LARGE SCALE GENOMIC DNA]</scope>
    <source>
        <strain evidence="2">NIOZ-UU47</strain>
    </source>
</reference>
<organism evidence="2 3">
    <name type="scientific">Candidatus Desulfobia pelagia</name>
    <dbReference type="NCBI Taxonomy" id="2841692"/>
    <lineage>
        <taxon>Bacteria</taxon>
        <taxon>Pseudomonadati</taxon>
        <taxon>Thermodesulfobacteriota</taxon>
        <taxon>Desulfobulbia</taxon>
        <taxon>Desulfobulbales</taxon>
        <taxon>Desulfobulbaceae</taxon>
        <taxon>Candidatus Desulfobia</taxon>
    </lineage>
</organism>
<name>A0A8J6TCQ8_9BACT</name>
<dbReference type="AlphaFoldDB" id="A0A8J6TCQ8"/>
<comment type="caution">
    <text evidence="2">The sequence shown here is derived from an EMBL/GenBank/DDBJ whole genome shotgun (WGS) entry which is preliminary data.</text>
</comment>
<feature type="domain" description="DUF3786" evidence="1">
    <location>
        <begin position="19"/>
        <end position="197"/>
    </location>
</feature>
<sequence>MTEITGTSRTWDIFSSLHPQEICSRTNASYDKESGLFTITSFGHNFHVDSRQKKVLSNSDVGKYLLTFSDYFFDLSILWYLIGSQNIPLSGRLIKPSELKDGQIFIKGTHVLPLDEIASFYNTDKERFLTRSSLFGGQQLGIGDAAAEFPVFPRVPVTLILWFGDEEFPPGAQLLLDSTCTEHISTDVLWAITMVTCLILVDTL</sequence>
<dbReference type="Pfam" id="PF12654">
    <property type="entry name" value="DUF3786"/>
    <property type="match status" value="1"/>
</dbReference>